<name>A0A9N9GQH7_9GLOM</name>
<keyword evidence="3" id="KW-1185">Reference proteome</keyword>
<organism evidence="2 3">
    <name type="scientific">Diversispora eburnea</name>
    <dbReference type="NCBI Taxonomy" id="1213867"/>
    <lineage>
        <taxon>Eukaryota</taxon>
        <taxon>Fungi</taxon>
        <taxon>Fungi incertae sedis</taxon>
        <taxon>Mucoromycota</taxon>
        <taxon>Glomeromycotina</taxon>
        <taxon>Glomeromycetes</taxon>
        <taxon>Diversisporales</taxon>
        <taxon>Diversisporaceae</taxon>
        <taxon>Diversispora</taxon>
    </lineage>
</organism>
<evidence type="ECO:0000313" key="2">
    <source>
        <dbReference type="EMBL" id="CAG8626166.1"/>
    </source>
</evidence>
<dbReference type="EMBL" id="CAJVPK010003343">
    <property type="protein sequence ID" value="CAG8626166.1"/>
    <property type="molecule type" value="Genomic_DNA"/>
</dbReference>
<gene>
    <name evidence="2" type="ORF">DEBURN_LOCUS10575</name>
</gene>
<accession>A0A9N9GQH7</accession>
<feature type="non-terminal residue" evidence="2">
    <location>
        <position position="103"/>
    </location>
</feature>
<evidence type="ECO:0000256" key="1">
    <source>
        <dbReference type="SAM" id="MobiDB-lite"/>
    </source>
</evidence>
<dbReference type="Proteomes" id="UP000789706">
    <property type="component" value="Unassembled WGS sequence"/>
</dbReference>
<evidence type="ECO:0000313" key="3">
    <source>
        <dbReference type="Proteomes" id="UP000789706"/>
    </source>
</evidence>
<proteinExistence type="predicted"/>
<sequence length="103" mass="12014">MCDSEFTYMDIDFEECSTSEENGEDSFIVNETILANVWLLLNEEENEDYDYGDNYKDNDENNDENNCSENDEDIYIKIEDTSVKSSDLTSCVILDIIDNEIKY</sequence>
<dbReference type="AlphaFoldDB" id="A0A9N9GQH7"/>
<protein>
    <submittedName>
        <fullName evidence="2">2243_t:CDS:1</fullName>
    </submittedName>
</protein>
<reference evidence="2" key="1">
    <citation type="submission" date="2021-06" db="EMBL/GenBank/DDBJ databases">
        <authorList>
            <person name="Kallberg Y."/>
            <person name="Tangrot J."/>
            <person name="Rosling A."/>
        </authorList>
    </citation>
    <scope>NUCLEOTIDE SEQUENCE</scope>
    <source>
        <strain evidence="2">AZ414A</strain>
    </source>
</reference>
<comment type="caution">
    <text evidence="2">The sequence shown here is derived from an EMBL/GenBank/DDBJ whole genome shotgun (WGS) entry which is preliminary data.</text>
</comment>
<feature type="region of interest" description="Disordered" evidence="1">
    <location>
        <begin position="49"/>
        <end position="68"/>
    </location>
</feature>